<dbReference type="Proteomes" id="UP000034795">
    <property type="component" value="Unassembled WGS sequence"/>
</dbReference>
<dbReference type="EMBL" id="LCMS01000008">
    <property type="protein sequence ID" value="KKU40898.1"/>
    <property type="molecule type" value="Genomic_DNA"/>
</dbReference>
<feature type="transmembrane region" description="Helical" evidence="1">
    <location>
        <begin position="12"/>
        <end position="30"/>
    </location>
</feature>
<keyword evidence="1" id="KW-0472">Membrane</keyword>
<reference evidence="2 3" key="1">
    <citation type="journal article" date="2015" name="Nature">
        <title>rRNA introns, odd ribosomes, and small enigmatic genomes across a large radiation of phyla.</title>
        <authorList>
            <person name="Brown C.T."/>
            <person name="Hug L.A."/>
            <person name="Thomas B.C."/>
            <person name="Sharon I."/>
            <person name="Castelle C.J."/>
            <person name="Singh A."/>
            <person name="Wilkins M.J."/>
            <person name="Williams K.H."/>
            <person name="Banfield J.F."/>
        </authorList>
    </citation>
    <scope>NUCLEOTIDE SEQUENCE [LARGE SCALE GENOMIC DNA]</scope>
</reference>
<protein>
    <submittedName>
        <fullName evidence="2">Uncharacterized protein</fullName>
    </submittedName>
</protein>
<keyword evidence="1" id="KW-0812">Transmembrane</keyword>
<feature type="transmembrane region" description="Helical" evidence="1">
    <location>
        <begin position="74"/>
        <end position="94"/>
    </location>
</feature>
<comment type="caution">
    <text evidence="2">The sequence shown here is derived from an EMBL/GenBank/DDBJ whole genome shotgun (WGS) entry which is preliminary data.</text>
</comment>
<accession>A0A0G1SFN8</accession>
<name>A0A0G1SFN8_9BACT</name>
<dbReference type="Gene3D" id="1.20.1280.290">
    <property type="match status" value="1"/>
</dbReference>
<evidence type="ECO:0000313" key="2">
    <source>
        <dbReference type="EMBL" id="KKU40898.1"/>
    </source>
</evidence>
<gene>
    <name evidence="2" type="ORF">UX57_C0008G0010</name>
</gene>
<keyword evidence="1" id="KW-1133">Transmembrane helix</keyword>
<evidence type="ECO:0000313" key="3">
    <source>
        <dbReference type="Proteomes" id="UP000034795"/>
    </source>
</evidence>
<sequence>MESVISSLVSHPFGTFAAVFQLLAIFWGGPSQIWKLYREKNASAFSLPMFLFPAMASANWMINSIREVPNLGLFISQVPAIIVSTIIVGQLLYYRRRPSVPATSHAK</sequence>
<dbReference type="AlphaFoldDB" id="A0A0G1SFN8"/>
<proteinExistence type="predicted"/>
<organism evidence="2 3">
    <name type="scientific">Candidatus Uhrbacteria bacterium GW2011_GWE2_46_68</name>
    <dbReference type="NCBI Taxonomy" id="1618994"/>
    <lineage>
        <taxon>Bacteria</taxon>
        <taxon>Candidatus Uhriibacteriota</taxon>
    </lineage>
</organism>
<feature type="transmembrane region" description="Helical" evidence="1">
    <location>
        <begin position="42"/>
        <end position="62"/>
    </location>
</feature>
<evidence type="ECO:0000256" key="1">
    <source>
        <dbReference type="SAM" id="Phobius"/>
    </source>
</evidence>